<dbReference type="Proteomes" id="UP001281003">
    <property type="component" value="Unassembled WGS sequence"/>
</dbReference>
<evidence type="ECO:0000313" key="3">
    <source>
        <dbReference type="Proteomes" id="UP001281003"/>
    </source>
</evidence>
<proteinExistence type="predicted"/>
<comment type="caution">
    <text evidence="2">The sequence shown here is derived from an EMBL/GenBank/DDBJ whole genome shotgun (WGS) entry which is preliminary data.</text>
</comment>
<keyword evidence="1" id="KW-0732">Signal</keyword>
<evidence type="ECO:0000256" key="1">
    <source>
        <dbReference type="SAM" id="SignalP"/>
    </source>
</evidence>
<dbReference type="EMBL" id="JAUTDP010000003">
    <property type="protein sequence ID" value="KAK3400457.1"/>
    <property type="molecule type" value="Genomic_DNA"/>
</dbReference>
<name>A0AAE0PIJ2_SORBR</name>
<sequence length="596" mass="67220">MRIPSILPALAFMSLVLPQVLGRALNGTHGGGHHCDRSFSLNVNHQCEHDDIFNWFACQNQANLSPECIAYINSNFYDYCLGGGYITASATTTTSTSTSTSTTTSTTTVTSVALTTTTISATSTTSVTATSTVTSTSGASGTSTTTTTTTTTDQHVDLYLHVHLDLHINYNVDIYLYDDINLYLDHNTGGRYIDQHHHWDDDVDDYRNNHLNNHRYNSHHDHRHHNDNFDCKCCSADQLLQHQQQKPSAIPRQYSSICVPVPVRWRWLGWWLQQSHFDYYHYDHYDLNGYGYVYRERHVDRICLYCPCYVDENRVNHDRHGYNGGFAYHNNDEDEDHILEHFHVNLYIDLHFHNNQQRNVDNDHWNHHRNDYNYWYFHHHDQENENQYFDTYLNLYVDVYIHVYDRWHDHDNYWNNDCDDDWYRWCEYSFHYVDTSTGSLTGNSFTTTVTLPYTTLTLTLPSNGTSSTTNTGTSLTAGTFTTTITLPYTTITATFTKSSTTSTSTTWTTSTTNCCPTNGGQTIVGGASAGATAAATAVATFSIVKGGSAPSGVPVANKMSADVTRFTTSTRAVPVATTVVTKSGGLAGFEWPDGGD</sequence>
<protein>
    <submittedName>
        <fullName evidence="2">Uncharacterized protein</fullName>
    </submittedName>
</protein>
<reference evidence="2" key="1">
    <citation type="journal article" date="2023" name="Mol. Phylogenet. Evol.">
        <title>Genome-scale phylogeny and comparative genomics of the fungal order Sordariales.</title>
        <authorList>
            <person name="Hensen N."/>
            <person name="Bonometti L."/>
            <person name="Westerberg I."/>
            <person name="Brannstrom I.O."/>
            <person name="Guillou S."/>
            <person name="Cros-Aarteil S."/>
            <person name="Calhoun S."/>
            <person name="Haridas S."/>
            <person name="Kuo A."/>
            <person name="Mondo S."/>
            <person name="Pangilinan J."/>
            <person name="Riley R."/>
            <person name="LaButti K."/>
            <person name="Andreopoulos B."/>
            <person name="Lipzen A."/>
            <person name="Chen C."/>
            <person name="Yan M."/>
            <person name="Daum C."/>
            <person name="Ng V."/>
            <person name="Clum A."/>
            <person name="Steindorff A."/>
            <person name="Ohm R.A."/>
            <person name="Martin F."/>
            <person name="Silar P."/>
            <person name="Natvig D.O."/>
            <person name="Lalanne C."/>
            <person name="Gautier V."/>
            <person name="Ament-Velasquez S.L."/>
            <person name="Kruys A."/>
            <person name="Hutchinson M.I."/>
            <person name="Powell A.J."/>
            <person name="Barry K."/>
            <person name="Miller A.N."/>
            <person name="Grigoriev I.V."/>
            <person name="Debuchy R."/>
            <person name="Gladieux P."/>
            <person name="Hiltunen Thoren M."/>
            <person name="Johannesson H."/>
        </authorList>
    </citation>
    <scope>NUCLEOTIDE SEQUENCE</scope>
    <source>
        <strain evidence="2">FGSC 1904</strain>
    </source>
</reference>
<keyword evidence="3" id="KW-1185">Reference proteome</keyword>
<evidence type="ECO:0000313" key="2">
    <source>
        <dbReference type="EMBL" id="KAK3400457.1"/>
    </source>
</evidence>
<feature type="signal peptide" evidence="1">
    <location>
        <begin position="1"/>
        <end position="22"/>
    </location>
</feature>
<dbReference type="AlphaFoldDB" id="A0AAE0PIJ2"/>
<feature type="chain" id="PRO_5042057744" evidence="1">
    <location>
        <begin position="23"/>
        <end position="596"/>
    </location>
</feature>
<accession>A0AAE0PIJ2</accession>
<gene>
    <name evidence="2" type="ORF">B0T20DRAFT_494231</name>
</gene>
<organism evidence="2 3">
    <name type="scientific">Sordaria brevicollis</name>
    <dbReference type="NCBI Taxonomy" id="83679"/>
    <lineage>
        <taxon>Eukaryota</taxon>
        <taxon>Fungi</taxon>
        <taxon>Dikarya</taxon>
        <taxon>Ascomycota</taxon>
        <taxon>Pezizomycotina</taxon>
        <taxon>Sordariomycetes</taxon>
        <taxon>Sordariomycetidae</taxon>
        <taxon>Sordariales</taxon>
        <taxon>Sordariaceae</taxon>
        <taxon>Sordaria</taxon>
    </lineage>
</organism>
<reference evidence="2" key="2">
    <citation type="submission" date="2023-07" db="EMBL/GenBank/DDBJ databases">
        <authorList>
            <consortium name="Lawrence Berkeley National Laboratory"/>
            <person name="Haridas S."/>
            <person name="Hensen N."/>
            <person name="Bonometti L."/>
            <person name="Westerberg I."/>
            <person name="Brannstrom I.O."/>
            <person name="Guillou S."/>
            <person name="Cros-Aarteil S."/>
            <person name="Calhoun S."/>
            <person name="Kuo A."/>
            <person name="Mondo S."/>
            <person name="Pangilinan J."/>
            <person name="Riley R."/>
            <person name="LaButti K."/>
            <person name="Andreopoulos B."/>
            <person name="Lipzen A."/>
            <person name="Chen C."/>
            <person name="Yanf M."/>
            <person name="Daum C."/>
            <person name="Ng V."/>
            <person name="Clum A."/>
            <person name="Steindorff A."/>
            <person name="Ohm R."/>
            <person name="Martin F."/>
            <person name="Silar P."/>
            <person name="Natvig D."/>
            <person name="Lalanne C."/>
            <person name="Gautier V."/>
            <person name="Ament-velasquez S.L."/>
            <person name="Kruys A."/>
            <person name="Hutchinson M.I."/>
            <person name="Powell A.J."/>
            <person name="Barry K."/>
            <person name="Miller A.N."/>
            <person name="Grigoriev I.V."/>
            <person name="Debuchy R."/>
            <person name="Gladieux P."/>
            <person name="Thoren M.H."/>
            <person name="Johannesson H."/>
        </authorList>
    </citation>
    <scope>NUCLEOTIDE SEQUENCE</scope>
    <source>
        <strain evidence="2">FGSC 1904</strain>
    </source>
</reference>